<dbReference type="AlphaFoldDB" id="A0A4Q9GVV5"/>
<dbReference type="OrthoDB" id="9808531at2"/>
<evidence type="ECO:0000256" key="7">
    <source>
        <dbReference type="ARBA" id="ARBA00022989"/>
    </source>
</evidence>
<dbReference type="GO" id="GO:0006865">
    <property type="term" value="P:amino acid transport"/>
    <property type="evidence" value="ECO:0007669"/>
    <property type="project" value="UniProtKB-KW"/>
</dbReference>
<comment type="similarity">
    <text evidence="2">Belongs to the binding-protein-dependent transport system permease family. HisMQ subfamily.</text>
</comment>
<feature type="transmembrane region" description="Helical" evidence="9">
    <location>
        <begin position="40"/>
        <end position="60"/>
    </location>
</feature>
<evidence type="ECO:0000256" key="2">
    <source>
        <dbReference type="ARBA" id="ARBA00010072"/>
    </source>
</evidence>
<keyword evidence="8 9" id="KW-0472">Membrane</keyword>
<sequence length="280" mass="30143">MDFLLEPAGFDIGETGGWVVDATAPLWQAMLVGLSNTLRVSLPALALSLLLGAAVGLMRLSPQAVPRRLATAWVEALRNLPLLIQLLMWYFLLLEWLPSPDQALHLGHAVWLSKGGLSFPWWDAVHGQWQWPEPGPFNVSGGATLTPEYLAVCLALSTYTSAYVAEIVRAAVQSVPRALLEAAETLGATPSQVRWRVLRPQAWRVAAPPLANQAINLVKNSSLAVAVGYPDLVSVGNTALNQTGRAVQCIAVMMTVYLALSWGLSWLVNSRLSAPAGHTA</sequence>
<evidence type="ECO:0000256" key="6">
    <source>
        <dbReference type="ARBA" id="ARBA00022970"/>
    </source>
</evidence>
<gene>
    <name evidence="11" type="ORF">EYS42_14560</name>
</gene>
<keyword evidence="6" id="KW-0029">Amino-acid transport</keyword>
<name>A0A4Q9GVV5_9BURK</name>
<accession>A0A4Q9GVV5</accession>
<dbReference type="GO" id="GO:0043190">
    <property type="term" value="C:ATP-binding cassette (ABC) transporter complex"/>
    <property type="evidence" value="ECO:0007669"/>
    <property type="project" value="InterPro"/>
</dbReference>
<dbReference type="NCBIfam" id="TIGR01726">
    <property type="entry name" value="HEQRo_perm_3TM"/>
    <property type="match status" value="1"/>
</dbReference>
<keyword evidence="4" id="KW-1003">Cell membrane</keyword>
<dbReference type="GO" id="GO:0022857">
    <property type="term" value="F:transmembrane transporter activity"/>
    <property type="evidence" value="ECO:0007669"/>
    <property type="project" value="InterPro"/>
</dbReference>
<evidence type="ECO:0000313" key="11">
    <source>
        <dbReference type="EMBL" id="TBO28827.1"/>
    </source>
</evidence>
<evidence type="ECO:0000256" key="4">
    <source>
        <dbReference type="ARBA" id="ARBA00022475"/>
    </source>
</evidence>
<dbReference type="Proteomes" id="UP000292120">
    <property type="component" value="Unassembled WGS sequence"/>
</dbReference>
<evidence type="ECO:0000256" key="5">
    <source>
        <dbReference type="ARBA" id="ARBA00022692"/>
    </source>
</evidence>
<reference evidence="11 12" key="1">
    <citation type="submission" date="2019-02" db="EMBL/GenBank/DDBJ databases">
        <title>Aquabacterium sp. strain KMB7.</title>
        <authorList>
            <person name="Chen W.-M."/>
        </authorList>
    </citation>
    <scope>NUCLEOTIDE SEQUENCE [LARGE SCALE GENOMIC DNA]</scope>
    <source>
        <strain evidence="11 12">KMB7</strain>
    </source>
</reference>
<protein>
    <submittedName>
        <fullName evidence="11">ABC transporter permease subunit</fullName>
    </submittedName>
</protein>
<evidence type="ECO:0000256" key="1">
    <source>
        <dbReference type="ARBA" id="ARBA00004429"/>
    </source>
</evidence>
<feature type="domain" description="ABC transmembrane type-1" evidence="10">
    <location>
        <begin position="34"/>
        <end position="268"/>
    </location>
</feature>
<keyword evidence="7 9" id="KW-1133">Transmembrane helix</keyword>
<dbReference type="InterPro" id="IPR035906">
    <property type="entry name" value="MetI-like_sf"/>
</dbReference>
<dbReference type="InterPro" id="IPR000515">
    <property type="entry name" value="MetI-like"/>
</dbReference>
<evidence type="ECO:0000256" key="3">
    <source>
        <dbReference type="ARBA" id="ARBA00022448"/>
    </source>
</evidence>
<comment type="subcellular location">
    <subcellularLocation>
        <location evidence="1">Cell inner membrane</location>
        <topology evidence="1">Multi-pass membrane protein</topology>
    </subcellularLocation>
    <subcellularLocation>
        <location evidence="9">Cell membrane</location>
        <topology evidence="9">Multi-pass membrane protein</topology>
    </subcellularLocation>
</comment>
<feature type="transmembrane region" description="Helical" evidence="9">
    <location>
        <begin position="250"/>
        <end position="268"/>
    </location>
</feature>
<dbReference type="PROSITE" id="PS50928">
    <property type="entry name" value="ABC_TM1"/>
    <property type="match status" value="1"/>
</dbReference>
<organism evidence="11 12">
    <name type="scientific">Aquabacterium lacunae</name>
    <dbReference type="NCBI Taxonomy" id="2528630"/>
    <lineage>
        <taxon>Bacteria</taxon>
        <taxon>Pseudomonadati</taxon>
        <taxon>Pseudomonadota</taxon>
        <taxon>Betaproteobacteria</taxon>
        <taxon>Burkholderiales</taxon>
        <taxon>Aquabacterium</taxon>
    </lineage>
</organism>
<evidence type="ECO:0000256" key="8">
    <source>
        <dbReference type="ARBA" id="ARBA00023136"/>
    </source>
</evidence>
<dbReference type="Gene3D" id="1.10.3720.10">
    <property type="entry name" value="MetI-like"/>
    <property type="match status" value="1"/>
</dbReference>
<proteinExistence type="inferred from homology"/>
<evidence type="ECO:0000259" key="10">
    <source>
        <dbReference type="PROSITE" id="PS50928"/>
    </source>
</evidence>
<dbReference type="PANTHER" id="PTHR30614">
    <property type="entry name" value="MEMBRANE COMPONENT OF AMINO ACID ABC TRANSPORTER"/>
    <property type="match status" value="1"/>
</dbReference>
<dbReference type="InterPro" id="IPR010065">
    <property type="entry name" value="AA_ABC_transptr_permease_3TM"/>
</dbReference>
<dbReference type="EMBL" id="SIXI01000006">
    <property type="protein sequence ID" value="TBO28827.1"/>
    <property type="molecule type" value="Genomic_DNA"/>
</dbReference>
<keyword evidence="5 9" id="KW-0812">Transmembrane</keyword>
<dbReference type="Pfam" id="PF00528">
    <property type="entry name" value="BPD_transp_1"/>
    <property type="match status" value="1"/>
</dbReference>
<dbReference type="PANTHER" id="PTHR30614:SF37">
    <property type="entry name" value="AMINO-ACID ABC TRANSPORTER PERMEASE PROTEIN YHDX-RELATED"/>
    <property type="match status" value="1"/>
</dbReference>
<dbReference type="SUPFAM" id="SSF161098">
    <property type="entry name" value="MetI-like"/>
    <property type="match status" value="1"/>
</dbReference>
<evidence type="ECO:0000313" key="12">
    <source>
        <dbReference type="Proteomes" id="UP000292120"/>
    </source>
</evidence>
<dbReference type="CDD" id="cd06261">
    <property type="entry name" value="TM_PBP2"/>
    <property type="match status" value="1"/>
</dbReference>
<dbReference type="RefSeq" id="WP_130968918.1">
    <property type="nucleotide sequence ID" value="NZ_SIXI01000006.1"/>
</dbReference>
<evidence type="ECO:0000256" key="9">
    <source>
        <dbReference type="RuleBase" id="RU363032"/>
    </source>
</evidence>
<keyword evidence="12" id="KW-1185">Reference proteome</keyword>
<keyword evidence="3 9" id="KW-0813">Transport</keyword>
<comment type="caution">
    <text evidence="11">The sequence shown here is derived from an EMBL/GenBank/DDBJ whole genome shotgun (WGS) entry which is preliminary data.</text>
</comment>
<dbReference type="InterPro" id="IPR043429">
    <property type="entry name" value="ArtM/GltK/GlnP/TcyL/YhdX-like"/>
</dbReference>